<sequence>MMFDNLKGISLLESAGGVSISQDASTAFSLARVSLNVPDEQAFLALADKAAEPRVEGQPRVDSLDRLLGVDPKALRAKAVDAIEVFRAKWRGEVAALTRALDDWTPSGWMAHLQDPKFLENTALIKELLSNPNYARLHAGSAALGVALQRLRDIQKDGCGMVLPVEAMTSAASVHKNAVDTVLYSYVLLMITQTIPANPAPAARKKAVKALKDELGPRLERLCETVQGRVAELSEGKEFAAVDYAKV</sequence>
<organism evidence="1 2">
    <name type="scientific">Prorocentrum cordatum</name>
    <dbReference type="NCBI Taxonomy" id="2364126"/>
    <lineage>
        <taxon>Eukaryota</taxon>
        <taxon>Sar</taxon>
        <taxon>Alveolata</taxon>
        <taxon>Dinophyceae</taxon>
        <taxon>Prorocentrales</taxon>
        <taxon>Prorocentraceae</taxon>
        <taxon>Prorocentrum</taxon>
    </lineage>
</organism>
<dbReference type="EMBL" id="CAUYUJ010001703">
    <property type="protein sequence ID" value="CAK0797215.1"/>
    <property type="molecule type" value="Genomic_DNA"/>
</dbReference>
<reference evidence="1" key="1">
    <citation type="submission" date="2023-10" db="EMBL/GenBank/DDBJ databases">
        <authorList>
            <person name="Chen Y."/>
            <person name="Shah S."/>
            <person name="Dougan E. K."/>
            <person name="Thang M."/>
            <person name="Chan C."/>
        </authorList>
    </citation>
    <scope>NUCLEOTIDE SEQUENCE [LARGE SCALE GENOMIC DNA]</scope>
</reference>
<dbReference type="Proteomes" id="UP001189429">
    <property type="component" value="Unassembled WGS sequence"/>
</dbReference>
<name>A0ABN9PVD7_9DINO</name>
<gene>
    <name evidence="1" type="ORF">PCOR1329_LOCUS6367</name>
</gene>
<evidence type="ECO:0000313" key="2">
    <source>
        <dbReference type="Proteomes" id="UP001189429"/>
    </source>
</evidence>
<keyword evidence="2" id="KW-1185">Reference proteome</keyword>
<accession>A0ABN9PVD7</accession>
<evidence type="ECO:0000313" key="1">
    <source>
        <dbReference type="EMBL" id="CAK0797215.1"/>
    </source>
</evidence>
<protein>
    <submittedName>
        <fullName evidence="1">Uncharacterized protein</fullName>
    </submittedName>
</protein>
<comment type="caution">
    <text evidence="1">The sequence shown here is derived from an EMBL/GenBank/DDBJ whole genome shotgun (WGS) entry which is preliminary data.</text>
</comment>
<proteinExistence type="predicted"/>